<dbReference type="GO" id="GO:0016740">
    <property type="term" value="F:transferase activity"/>
    <property type="evidence" value="ECO:0007669"/>
    <property type="project" value="UniProtKB-KW"/>
</dbReference>
<dbReference type="RefSeq" id="WP_087461549.1">
    <property type="nucleotide sequence ID" value="NZ_CP021425.1"/>
</dbReference>
<gene>
    <name evidence="2" type="ORF">OLMES_2524</name>
</gene>
<dbReference type="Gene3D" id="3.40.50.300">
    <property type="entry name" value="P-loop containing nucleotide triphosphate hydrolases"/>
    <property type="match status" value="1"/>
</dbReference>
<protein>
    <submittedName>
        <fullName evidence="2">Amino-acid acetyltransferase</fullName>
    </submittedName>
</protein>
<dbReference type="PANTHER" id="PTHR32182">
    <property type="entry name" value="DNA REPLICATION AND REPAIR PROTEIN RECF"/>
    <property type="match status" value="1"/>
</dbReference>
<evidence type="ECO:0000313" key="3">
    <source>
        <dbReference type="Proteomes" id="UP000196027"/>
    </source>
</evidence>
<evidence type="ECO:0000313" key="2">
    <source>
        <dbReference type="EMBL" id="ARU56577.1"/>
    </source>
</evidence>
<dbReference type="Pfam" id="PF13555">
    <property type="entry name" value="AAA_29"/>
    <property type="match status" value="1"/>
</dbReference>
<proteinExistence type="predicted"/>
<dbReference type="GO" id="GO:0000731">
    <property type="term" value="P:DNA synthesis involved in DNA repair"/>
    <property type="evidence" value="ECO:0007669"/>
    <property type="project" value="TreeGrafter"/>
</dbReference>
<dbReference type="KEGG" id="ome:OLMES_2524"/>
<dbReference type="OrthoDB" id="174137at2"/>
<feature type="coiled-coil region" evidence="1">
    <location>
        <begin position="754"/>
        <end position="788"/>
    </location>
</feature>
<dbReference type="GO" id="GO:0006302">
    <property type="term" value="P:double-strand break repair"/>
    <property type="evidence" value="ECO:0007669"/>
    <property type="project" value="TreeGrafter"/>
</dbReference>
<dbReference type="SUPFAM" id="SSF52540">
    <property type="entry name" value="P-loop containing nucleoside triphosphate hydrolases"/>
    <property type="match status" value="1"/>
</dbReference>
<dbReference type="Pfam" id="PF13558">
    <property type="entry name" value="SbcC_Walker_B"/>
    <property type="match status" value="1"/>
</dbReference>
<organism evidence="2 3">
    <name type="scientific">Oleiphilus messinensis</name>
    <dbReference type="NCBI Taxonomy" id="141451"/>
    <lineage>
        <taxon>Bacteria</taxon>
        <taxon>Pseudomonadati</taxon>
        <taxon>Pseudomonadota</taxon>
        <taxon>Gammaproteobacteria</taxon>
        <taxon>Oceanospirillales</taxon>
        <taxon>Oleiphilaceae</taxon>
        <taxon>Oleiphilus</taxon>
    </lineage>
</organism>
<evidence type="ECO:0000256" key="1">
    <source>
        <dbReference type="SAM" id="Coils"/>
    </source>
</evidence>
<dbReference type="EMBL" id="CP021425">
    <property type="protein sequence ID" value="ARU56577.1"/>
    <property type="molecule type" value="Genomic_DNA"/>
</dbReference>
<keyword evidence="1" id="KW-0175">Coiled coil</keyword>
<keyword evidence="2" id="KW-0808">Transferase</keyword>
<keyword evidence="3" id="KW-1185">Reference proteome</keyword>
<dbReference type="AlphaFoldDB" id="A0A1Y0I7U4"/>
<dbReference type="InterPro" id="IPR027417">
    <property type="entry name" value="P-loop_NTPase"/>
</dbReference>
<accession>A0A1Y0I7U4</accession>
<reference evidence="2 3" key="1">
    <citation type="submission" date="2017-05" db="EMBL/GenBank/DDBJ databases">
        <title>Genomic insights into alkan degradation activity of Oleiphilus messinensis.</title>
        <authorList>
            <person name="Kozyavkin S.A."/>
            <person name="Slesarev A.I."/>
            <person name="Golyshin P.N."/>
            <person name="Korzhenkov A."/>
            <person name="Golyshina O.N."/>
            <person name="Toshchakov S.V."/>
        </authorList>
    </citation>
    <scope>NUCLEOTIDE SEQUENCE [LARGE SCALE GENOMIC DNA]</scope>
    <source>
        <strain evidence="2 3">ME102</strain>
    </source>
</reference>
<dbReference type="Proteomes" id="UP000196027">
    <property type="component" value="Chromosome"/>
</dbReference>
<dbReference type="PANTHER" id="PTHR32182:SF22">
    <property type="entry name" value="ATP-DEPENDENT ENDONUCLEASE, OLD FAMILY-RELATED"/>
    <property type="match status" value="1"/>
</dbReference>
<name>A0A1Y0I7U4_9GAMM</name>
<sequence>MFLKKCIYVNWGNVPNSELEFGPINLFSGGNGSGKTTAADALQTVMTAAHDTLFTYNPGQDEATQRGRGGKQVRTLASYILGCDDGSYARLGVTDGYIAACFHPTEGEVNEPFTAVICCRARIEQSGKNRIARQTELFFLIIPGHELYLERDFVRTDDLGARHIISLDSIATRLKKDFPVEKYETKKAYLKRLYGALRSKSADVSEREALNAARAFSRFMAYKPVKSINDFVANEILEKKDLGDAIRTVSDLLKSIHGMESDANRLKESANLLNSAKHSGEAYIASWINYHCWGCTEAQFKFERQSAALHALTAKENQLISEKQANSHEREKISTRIERTDEQLLELTAKRLGFQPLQQKDELEKHIAQLSYELHKSAPLLLQQSKRLDQILRTSASLVDELRATDFTLDLDAAYQNLLTTCARQLLKSTGNLSLDLTSLFSRDWIDISPLESHLDAAGRIQRYANEWFGLIHGDSGTGVNLRAHSLKLLQKREQHKEKTEAARLQKQAEIDYLSARQSIYPQHIRNAVETIEKHCPGSDPRVLCDYVEVTKPEWQNAIEGYIGGARYSIIVQADCEAEAMKVVRNAKLGGSVRVIQSEQAKADASRFKVGKDSILQVLKFHHATAKDYITASYGNVQRVNDEEQLRRTRRGVTSTGLGSGAYSMWRCAISDADLVFGQGARERALAAKQVELENLLAENQKAAELWQRTDRFFKMIERISEVDYAEQLRYMVESHRKLQDAETQLSRLDVNDYAEIENELARFKTAKEELSENLKSLYEAHGSLNTELHKLIKEKELLQSLMPELEAGVHNNEANLERIRKAWPDVDVEGRLADARNLGKTISPERLSAELQTARAEMDSRVHQFESGLITHNQQSLSVYQIPYVSDYTERHTERFFIRTCDTFREIDRVHNQLLNNILVEKLDNLKKLKTTFNNTFVAHLCHAIYQAVQDGKRVLDELNRELEHHQFGADREHFSFGVRWVPEFKEYWDFFTEVRNMPNLGDGTTLFEADLSVKGQKVRDKLMLMLLSEDEHHALRELERISDYRNYRNYEIYKQPEGKQPIALSQYGTGSGGQLETPAYIIRAAAITSAFRFATGESHLRMVLVDEAFSKMDEVRSREVIGYLTKTLGLQLIFIMPTSKSGPFLDLISNQFVFSKCPSKHPVGELNTRVLLDRQQCNQDKIKALWAEHRRQIRHQFALDFMEEFKS</sequence>